<reference evidence="3" key="1">
    <citation type="submission" date="2017-10" db="EMBL/GenBank/DDBJ databases">
        <title>Rapid genome shrinkage in a self-fertile nematode reveals novel sperm competition proteins.</title>
        <authorList>
            <person name="Yin D."/>
            <person name="Schwarz E.M."/>
            <person name="Thomas C.G."/>
            <person name="Felde R.L."/>
            <person name="Korf I.F."/>
            <person name="Cutter A.D."/>
            <person name="Schartner C.M."/>
            <person name="Ralston E.J."/>
            <person name="Meyer B.J."/>
            <person name="Haag E.S."/>
        </authorList>
    </citation>
    <scope>NUCLEOTIDE SEQUENCE [LARGE SCALE GENOMIC DNA]</scope>
    <source>
        <strain evidence="3">JU1422</strain>
    </source>
</reference>
<gene>
    <name evidence="2" type="ORF">B9Z55_027683</name>
</gene>
<evidence type="ECO:0000313" key="3">
    <source>
        <dbReference type="Proteomes" id="UP000230233"/>
    </source>
</evidence>
<sequence length="157" mass="17964">MSECSFLIFLSIHFNLFSKKSRNGTAGYGSIGLAEELEFDGFGTAGGAEDSDGLDDVGPDRVLVEELGAARLHPHLQLQENGQEHHQNLQNQQQIEQHRQMNQMHQRDHQLQLQLQQNGEHKGMPTRTQRTRRTGRIWRTRFRRSFNPKSLMASTVS</sequence>
<comment type="caution">
    <text evidence="2">The sequence shown here is derived from an EMBL/GenBank/DDBJ whole genome shotgun (WGS) entry which is preliminary data.</text>
</comment>
<keyword evidence="3" id="KW-1185">Reference proteome</keyword>
<accession>A0A2G5SEQ6</accession>
<feature type="compositionally biased region" description="Low complexity" evidence="1">
    <location>
        <begin position="88"/>
        <end position="103"/>
    </location>
</feature>
<evidence type="ECO:0000313" key="2">
    <source>
        <dbReference type="EMBL" id="PIC13575.1"/>
    </source>
</evidence>
<feature type="region of interest" description="Disordered" evidence="1">
    <location>
        <begin position="82"/>
        <end position="105"/>
    </location>
</feature>
<dbReference type="EMBL" id="PDUG01000012">
    <property type="protein sequence ID" value="PIC13575.1"/>
    <property type="molecule type" value="Genomic_DNA"/>
</dbReference>
<dbReference type="Proteomes" id="UP000230233">
    <property type="component" value="Unassembled WGS sequence"/>
</dbReference>
<protein>
    <submittedName>
        <fullName evidence="2">Uncharacterized protein</fullName>
    </submittedName>
</protein>
<proteinExistence type="predicted"/>
<name>A0A2G5SEQ6_9PELO</name>
<dbReference type="AlphaFoldDB" id="A0A2G5SEQ6"/>
<organism evidence="2 3">
    <name type="scientific">Caenorhabditis nigoni</name>
    <dbReference type="NCBI Taxonomy" id="1611254"/>
    <lineage>
        <taxon>Eukaryota</taxon>
        <taxon>Metazoa</taxon>
        <taxon>Ecdysozoa</taxon>
        <taxon>Nematoda</taxon>
        <taxon>Chromadorea</taxon>
        <taxon>Rhabditida</taxon>
        <taxon>Rhabditina</taxon>
        <taxon>Rhabditomorpha</taxon>
        <taxon>Rhabditoidea</taxon>
        <taxon>Rhabditidae</taxon>
        <taxon>Peloderinae</taxon>
        <taxon>Caenorhabditis</taxon>
    </lineage>
</organism>
<evidence type="ECO:0000256" key="1">
    <source>
        <dbReference type="SAM" id="MobiDB-lite"/>
    </source>
</evidence>